<comment type="similarity">
    <text evidence="2">Belongs to the class IV-like SAM-binding methyltransferase superfamily. RNA methyltransferase NEP1 family.</text>
</comment>
<evidence type="ECO:0000256" key="1">
    <source>
        <dbReference type="ARBA" id="ARBA00004604"/>
    </source>
</evidence>
<proteinExistence type="inferred from homology"/>
<dbReference type="GO" id="GO:0008168">
    <property type="term" value="F:methyltransferase activity"/>
    <property type="evidence" value="ECO:0007669"/>
    <property type="project" value="UniProtKB-KW"/>
</dbReference>
<dbReference type="FunFam" id="3.40.1280.10:FF:000003">
    <property type="entry name" value="Ribosomal RNA small subunit methyltransferase"/>
    <property type="match status" value="1"/>
</dbReference>
<protein>
    <submittedName>
        <fullName evidence="11">18S rRNA pseudouridine methyltransferase</fullName>
    </submittedName>
</protein>
<keyword evidence="3" id="KW-0690">Ribosome biogenesis</keyword>
<name>A0ABD2QJN0_9PLAT</name>
<dbReference type="Proteomes" id="UP001626550">
    <property type="component" value="Unassembled WGS sequence"/>
</dbReference>
<comment type="caution">
    <text evidence="11">The sequence shown here is derived from an EMBL/GenBank/DDBJ whole genome shotgun (WGS) entry which is preliminary data.</text>
</comment>
<evidence type="ECO:0000256" key="4">
    <source>
        <dbReference type="ARBA" id="ARBA00022552"/>
    </source>
</evidence>
<accession>A0ABD2QJN0</accession>
<keyword evidence="7" id="KW-0949">S-adenosyl-L-methionine</keyword>
<dbReference type="SUPFAM" id="SSF75217">
    <property type="entry name" value="alpha/beta knot"/>
    <property type="match status" value="1"/>
</dbReference>
<keyword evidence="4" id="KW-0698">rRNA processing</keyword>
<evidence type="ECO:0000256" key="6">
    <source>
        <dbReference type="ARBA" id="ARBA00022679"/>
    </source>
</evidence>
<dbReference type="Gene3D" id="3.40.1280.10">
    <property type="match status" value="1"/>
</dbReference>
<dbReference type="InterPro" id="IPR005304">
    <property type="entry name" value="Rbsml_bgen_MeTrfase_EMG1/NEP1"/>
</dbReference>
<reference evidence="11 12" key="1">
    <citation type="submission" date="2024-11" db="EMBL/GenBank/DDBJ databases">
        <title>Adaptive evolution of stress response genes in parasites aligns with host niche diversity.</title>
        <authorList>
            <person name="Hahn C."/>
            <person name="Resl P."/>
        </authorList>
    </citation>
    <scope>NUCLEOTIDE SEQUENCE [LARGE SCALE GENOMIC DNA]</scope>
    <source>
        <strain evidence="11">EGGRZ-B1_66</strain>
        <tissue evidence="11">Body</tissue>
    </source>
</reference>
<evidence type="ECO:0000256" key="7">
    <source>
        <dbReference type="ARBA" id="ARBA00022691"/>
    </source>
</evidence>
<evidence type="ECO:0000313" key="12">
    <source>
        <dbReference type="Proteomes" id="UP001626550"/>
    </source>
</evidence>
<evidence type="ECO:0000256" key="8">
    <source>
        <dbReference type="ARBA" id="ARBA00022730"/>
    </source>
</evidence>
<keyword evidence="10" id="KW-0539">Nucleus</keyword>
<dbReference type="InterPro" id="IPR029026">
    <property type="entry name" value="tRNA_m1G_MTases_N"/>
</dbReference>
<organism evidence="11 12">
    <name type="scientific">Cichlidogyrus casuarinus</name>
    <dbReference type="NCBI Taxonomy" id="1844966"/>
    <lineage>
        <taxon>Eukaryota</taxon>
        <taxon>Metazoa</taxon>
        <taxon>Spiralia</taxon>
        <taxon>Lophotrochozoa</taxon>
        <taxon>Platyhelminthes</taxon>
        <taxon>Monogenea</taxon>
        <taxon>Monopisthocotylea</taxon>
        <taxon>Dactylogyridea</taxon>
        <taxon>Ancyrocephalidae</taxon>
        <taxon>Cichlidogyrus</taxon>
    </lineage>
</organism>
<evidence type="ECO:0000256" key="9">
    <source>
        <dbReference type="ARBA" id="ARBA00022884"/>
    </source>
</evidence>
<evidence type="ECO:0000256" key="2">
    <source>
        <dbReference type="ARBA" id="ARBA00008115"/>
    </source>
</evidence>
<dbReference type="InterPro" id="IPR029028">
    <property type="entry name" value="Alpha/beta_knot_MTases"/>
</dbReference>
<dbReference type="Pfam" id="PF03587">
    <property type="entry name" value="EMG1"/>
    <property type="match status" value="1"/>
</dbReference>
<dbReference type="GO" id="GO:0019843">
    <property type="term" value="F:rRNA binding"/>
    <property type="evidence" value="ECO:0007669"/>
    <property type="project" value="UniProtKB-KW"/>
</dbReference>
<keyword evidence="9" id="KW-0694">RNA-binding</keyword>
<dbReference type="PANTHER" id="PTHR12636">
    <property type="entry name" value="NEP1/MRA1"/>
    <property type="match status" value="1"/>
</dbReference>
<dbReference type="GO" id="GO:0006364">
    <property type="term" value="P:rRNA processing"/>
    <property type="evidence" value="ECO:0007669"/>
    <property type="project" value="UniProtKB-KW"/>
</dbReference>
<dbReference type="GO" id="GO:0032259">
    <property type="term" value="P:methylation"/>
    <property type="evidence" value="ECO:0007669"/>
    <property type="project" value="UniProtKB-KW"/>
</dbReference>
<dbReference type="PANTHER" id="PTHR12636:SF5">
    <property type="entry name" value="RIBOSOMAL RNA SMALL SUBUNIT METHYLTRANSFERASE NEP1"/>
    <property type="match status" value="1"/>
</dbReference>
<dbReference type="GO" id="GO:0005730">
    <property type="term" value="C:nucleolus"/>
    <property type="evidence" value="ECO:0007669"/>
    <property type="project" value="UniProtKB-SubCell"/>
</dbReference>
<dbReference type="EMBL" id="JBJKFK010000140">
    <property type="protein sequence ID" value="KAL3319387.1"/>
    <property type="molecule type" value="Genomic_DNA"/>
</dbReference>
<dbReference type="AlphaFoldDB" id="A0ABD2QJN0"/>
<evidence type="ECO:0000256" key="3">
    <source>
        <dbReference type="ARBA" id="ARBA00022517"/>
    </source>
</evidence>
<keyword evidence="12" id="KW-1185">Reference proteome</keyword>
<comment type="subcellular location">
    <subcellularLocation>
        <location evidence="1">Nucleus</location>
        <location evidence="1">Nucleolus</location>
    </subcellularLocation>
</comment>
<keyword evidence="8" id="KW-0699">rRNA-binding</keyword>
<keyword evidence="5 11" id="KW-0489">Methyltransferase</keyword>
<evidence type="ECO:0000256" key="10">
    <source>
        <dbReference type="ARBA" id="ARBA00023242"/>
    </source>
</evidence>
<keyword evidence="6" id="KW-0808">Transferase</keyword>
<evidence type="ECO:0000256" key="5">
    <source>
        <dbReference type="ARBA" id="ARBA00022603"/>
    </source>
</evidence>
<sequence length="244" mass="27467">MGKKRPRTDTTEVEAVTKLIKKEKRNVIVLLEQASLETIQVAGGREHQLLNPDKHRDRILKANRDISAIRPDITHQCLLMLLDSPLNRVGKLKVYIRTCKNIIIEVSSKCRIPRTFDRFAGLMSQLLQKLSITAAEGSHEKLLRVVKNPISIHFPPNSLVVGLSHNSEQMLTFDDLPNLEPNGTHDTLVFIIGAIAHGSINTTCSDIVNQTVSISRFPLSAAQVCDRICQSFEKIWNVEDYLKE</sequence>
<dbReference type="CDD" id="cd18088">
    <property type="entry name" value="Nep1-like"/>
    <property type="match status" value="1"/>
</dbReference>
<gene>
    <name evidence="11" type="primary">EMG1</name>
    <name evidence="11" type="ORF">Ciccas_001937</name>
</gene>
<evidence type="ECO:0000313" key="11">
    <source>
        <dbReference type="EMBL" id="KAL3319387.1"/>
    </source>
</evidence>